<proteinExistence type="predicted"/>
<dbReference type="Gene3D" id="3.40.50.2300">
    <property type="match status" value="2"/>
</dbReference>
<dbReference type="PANTHER" id="PTHR30483">
    <property type="entry name" value="LEUCINE-SPECIFIC-BINDING PROTEIN"/>
    <property type="match status" value="1"/>
</dbReference>
<sequence length="348" mass="37578">MEALSQADIPMVSSAQSGDDRGELTNYFRISPANWLQAQLGADWIAQKHPGARTSLVLSADDDYSTGLAGDYRRLLAGTAQAIGDDDSSVIRFDANDTGLTGFFAEKVRQLCESDPDPGRHHVLIYTGRANEAIPLVSVLGSRNLDADCAARITVVGGDDITQTEEVEMARALEESGAHVYFTTFGTTATARGILSDNSQEAWNRFGCDYQALKSAELDHHAVEPGGHIQVAYDVFGLLAAVTRQLDREDVPVTRDAVREKLPRTRYEGMTGEIDLRAREFVTPPWRAGVATGDVRVGRSRLVVLQELEQRPGAGGTVVTQPVGYLSNGGLSEIKGSGGLKCRDVVTR</sequence>
<keyword evidence="3" id="KW-1185">Reference proteome</keyword>
<dbReference type="InterPro" id="IPR028082">
    <property type="entry name" value="Peripla_BP_I"/>
</dbReference>
<evidence type="ECO:0000256" key="1">
    <source>
        <dbReference type="SAM" id="MobiDB-lite"/>
    </source>
</evidence>
<dbReference type="SUPFAM" id="SSF53822">
    <property type="entry name" value="Periplasmic binding protein-like I"/>
    <property type="match status" value="1"/>
</dbReference>
<organism evidence="2 3">
    <name type="scientific">Parafrankia irregularis</name>
    <dbReference type="NCBI Taxonomy" id="795642"/>
    <lineage>
        <taxon>Bacteria</taxon>
        <taxon>Bacillati</taxon>
        <taxon>Actinomycetota</taxon>
        <taxon>Actinomycetes</taxon>
        <taxon>Frankiales</taxon>
        <taxon>Frankiaceae</taxon>
        <taxon>Parafrankia</taxon>
    </lineage>
</organism>
<dbReference type="InterPro" id="IPR051010">
    <property type="entry name" value="BCAA_transport"/>
</dbReference>
<feature type="region of interest" description="Disordered" evidence="1">
    <location>
        <begin position="1"/>
        <end position="20"/>
    </location>
</feature>
<dbReference type="Proteomes" id="UP000198802">
    <property type="component" value="Unassembled WGS sequence"/>
</dbReference>
<gene>
    <name evidence="2" type="ORF">Ga0074812_103308</name>
</gene>
<dbReference type="PANTHER" id="PTHR30483:SF6">
    <property type="entry name" value="PERIPLASMIC BINDING PROTEIN OF ABC TRANSPORTER FOR NATURAL AMINO ACIDS"/>
    <property type="match status" value="1"/>
</dbReference>
<dbReference type="EMBL" id="FAOZ01000003">
    <property type="protein sequence ID" value="CUU54818.1"/>
    <property type="molecule type" value="Genomic_DNA"/>
</dbReference>
<protein>
    <submittedName>
        <fullName evidence="2">Substrate-binding protein</fullName>
    </submittedName>
</protein>
<reference evidence="3" key="1">
    <citation type="submission" date="2015-11" db="EMBL/GenBank/DDBJ databases">
        <authorList>
            <person name="Varghese N."/>
        </authorList>
    </citation>
    <scope>NUCLEOTIDE SEQUENCE [LARGE SCALE GENOMIC DNA]</scope>
    <source>
        <strain evidence="3">DSM 45899</strain>
    </source>
</reference>
<name>A0A0S4QI86_9ACTN</name>
<accession>A0A0S4QI86</accession>
<evidence type="ECO:0000313" key="3">
    <source>
        <dbReference type="Proteomes" id="UP000198802"/>
    </source>
</evidence>
<dbReference type="AlphaFoldDB" id="A0A0S4QI86"/>
<evidence type="ECO:0000313" key="2">
    <source>
        <dbReference type="EMBL" id="CUU54818.1"/>
    </source>
</evidence>
<dbReference type="RefSeq" id="WP_091272669.1">
    <property type="nucleotide sequence ID" value="NZ_FAOZ01000003.1"/>
</dbReference>